<accession>A0ABY5D1Z0</accession>
<protein>
    <recommendedName>
        <fullName evidence="3">HNH endonuclease</fullName>
    </recommendedName>
</protein>
<proteinExistence type="predicted"/>
<keyword evidence="2" id="KW-1185">Reference proteome</keyword>
<evidence type="ECO:0000313" key="1">
    <source>
        <dbReference type="EMBL" id="USY17751.1"/>
    </source>
</evidence>
<name>A0ABY5D1Z0_9ACTN</name>
<evidence type="ECO:0000313" key="2">
    <source>
        <dbReference type="Proteomes" id="UP001055940"/>
    </source>
</evidence>
<dbReference type="Proteomes" id="UP001055940">
    <property type="component" value="Chromosome"/>
</dbReference>
<reference evidence="1" key="1">
    <citation type="submission" date="2022-06" db="EMBL/GenBank/DDBJ databases">
        <authorList>
            <person name="Ping M."/>
        </authorList>
    </citation>
    <scope>NUCLEOTIDE SEQUENCE</scope>
    <source>
        <strain evidence="1">JCM11759T</strain>
    </source>
</reference>
<dbReference type="RefSeq" id="WP_254417268.1">
    <property type="nucleotide sequence ID" value="NZ_BAAAJB010000011.1"/>
</dbReference>
<sequence>MAGGAGRGSYARTRPDKHGFARLRLPRSGRLFSFATGDLVRAVAPKGEKAGTHTGRVAVRATGSFTITTARGTVQGINHRHVRLLQRADGYAYTLRKEQGVSSRP</sequence>
<evidence type="ECO:0008006" key="3">
    <source>
        <dbReference type="Google" id="ProtNLM"/>
    </source>
</evidence>
<dbReference type="EMBL" id="CP099837">
    <property type="protein sequence ID" value="USY17751.1"/>
    <property type="molecule type" value="Genomic_DNA"/>
</dbReference>
<gene>
    <name evidence="1" type="ORF">NE857_20745</name>
</gene>
<organism evidence="1 2">
    <name type="scientific">Nocardiopsis exhalans</name>
    <dbReference type="NCBI Taxonomy" id="163604"/>
    <lineage>
        <taxon>Bacteria</taxon>
        <taxon>Bacillati</taxon>
        <taxon>Actinomycetota</taxon>
        <taxon>Actinomycetes</taxon>
        <taxon>Streptosporangiales</taxon>
        <taxon>Nocardiopsidaceae</taxon>
        <taxon>Nocardiopsis</taxon>
    </lineage>
</organism>